<proteinExistence type="predicted"/>
<dbReference type="Proteomes" id="UP001228403">
    <property type="component" value="Unassembled WGS sequence"/>
</dbReference>
<evidence type="ECO:0000313" key="2">
    <source>
        <dbReference type="Proteomes" id="UP001228403"/>
    </source>
</evidence>
<dbReference type="EMBL" id="JAUDCF010000021">
    <property type="protein sequence ID" value="MDM8146071.1"/>
    <property type="molecule type" value="Genomic_DNA"/>
</dbReference>
<keyword evidence="2" id="KW-1185">Reference proteome</keyword>
<sequence length="338" mass="39421">MRKYKITSLSLLGFLMLLLLGCCREEKKKAVLPESKGVPYELLLVVDRNVWNSPMGDSLQAVLKGSVPGLPQHEPLFKMLRVYPENYVQMYTTMRNTMFVELDSTLEKPRLAVAYNVKAKPQVYVELKSPDLKGLEHVLMKHRQEIVDYFVESELNLEASRLKKRYHRDTEQAALKTFGYRICVPDEMRSMKQREQFLWASTDLNEKDLNLVMYTFPYDPKAAFSDVVYWVEKRDSVMKKNIPGSRPDQWMATTWEEDMPIVSLRERMIDNRQAWELRGLWELRHGGIGGPFVSLARVDTAEGKVIVSEGFVYSPRTDKRNLMRRMEAALRTLEKIKE</sequence>
<dbReference type="InterPro" id="IPR032286">
    <property type="entry name" value="DUF4837"/>
</dbReference>
<protein>
    <submittedName>
        <fullName evidence="1">DUF4837 family protein</fullName>
    </submittedName>
</protein>
<dbReference type="PROSITE" id="PS51257">
    <property type="entry name" value="PROKAR_LIPOPROTEIN"/>
    <property type="match status" value="1"/>
</dbReference>
<reference evidence="2" key="2">
    <citation type="submission" date="2023-07" db="EMBL/GenBank/DDBJ databases">
        <title>Identification and characterization of horizontal gene transfer across gut microbiota members of farm animals based on homology search.</title>
        <authorList>
            <person name="Schwarzerova J."/>
            <person name="Nykrynova M."/>
            <person name="Jureckova K."/>
            <person name="Cejkova D."/>
            <person name="Rychlik I."/>
        </authorList>
    </citation>
    <scope>NUCLEOTIDE SEQUENCE [LARGE SCALE GENOMIC DNA]</scope>
    <source>
        <strain evidence="2">ET4</strain>
    </source>
</reference>
<reference evidence="1 2" key="1">
    <citation type="submission" date="2023-06" db="EMBL/GenBank/DDBJ databases">
        <authorList>
            <person name="Zeman M."/>
            <person name="Kubasova T."/>
            <person name="Jahodarova E."/>
            <person name="Nykrynova M."/>
            <person name="Rychlik I."/>
        </authorList>
    </citation>
    <scope>NUCLEOTIDE SEQUENCE [LARGE SCALE GENOMIC DNA]</scope>
    <source>
        <strain evidence="1 2">ET4</strain>
    </source>
</reference>
<accession>A0ABT7U6B9</accession>
<evidence type="ECO:0000313" key="1">
    <source>
        <dbReference type="EMBL" id="MDM8146071.1"/>
    </source>
</evidence>
<comment type="caution">
    <text evidence="1">The sequence shown here is derived from an EMBL/GenBank/DDBJ whole genome shotgun (WGS) entry which is preliminary data.</text>
</comment>
<dbReference type="Pfam" id="PF16125">
    <property type="entry name" value="DUF4837"/>
    <property type="match status" value="1"/>
</dbReference>
<organism evidence="1 2">
    <name type="scientific">Bacteroides eggerthii</name>
    <dbReference type="NCBI Taxonomy" id="28111"/>
    <lineage>
        <taxon>Bacteria</taxon>
        <taxon>Pseudomonadati</taxon>
        <taxon>Bacteroidota</taxon>
        <taxon>Bacteroidia</taxon>
        <taxon>Bacteroidales</taxon>
        <taxon>Bacteroidaceae</taxon>
        <taxon>Bacteroides</taxon>
    </lineage>
</organism>
<gene>
    <name evidence="1" type="ORF">QUW02_09095</name>
</gene>
<name>A0ABT7U6B9_9BACE</name>